<evidence type="ECO:0000313" key="1">
    <source>
        <dbReference type="EMBL" id="EKD29575.1"/>
    </source>
</evidence>
<reference evidence="1" key="1">
    <citation type="journal article" date="2012" name="Science">
        <title>Fermentation, hydrogen, and sulfur metabolism in multiple uncultivated bacterial phyla.</title>
        <authorList>
            <person name="Wrighton K.C."/>
            <person name="Thomas B.C."/>
            <person name="Sharon I."/>
            <person name="Miller C.S."/>
            <person name="Castelle C.J."/>
            <person name="VerBerkmoes N.C."/>
            <person name="Wilkins M.J."/>
            <person name="Hettich R.L."/>
            <person name="Lipton M.S."/>
            <person name="Williams K.H."/>
            <person name="Long P.E."/>
            <person name="Banfield J.F."/>
        </authorList>
    </citation>
    <scope>NUCLEOTIDE SEQUENCE [LARGE SCALE GENOMIC DNA]</scope>
</reference>
<sequence length="100" mass="11510">MAIQNTEILRRISISGLHSDDAREIIRIFPVLTEEKQLQILDTWDSVIASIKLHRDELEQEKEILLIKALENIESDLEEYGRTLVHSGAKKDLSGLKFQI</sequence>
<protein>
    <submittedName>
        <fullName evidence="1">Uncharacterized protein</fullName>
    </submittedName>
</protein>
<organism evidence="1">
    <name type="scientific">uncultured bacterium</name>
    <name type="common">gcode 4</name>
    <dbReference type="NCBI Taxonomy" id="1234023"/>
    <lineage>
        <taxon>Bacteria</taxon>
        <taxon>environmental samples</taxon>
    </lineage>
</organism>
<dbReference type="AlphaFoldDB" id="K1XH09"/>
<dbReference type="EMBL" id="AMFJ01034352">
    <property type="protein sequence ID" value="EKD29575.1"/>
    <property type="molecule type" value="Genomic_DNA"/>
</dbReference>
<accession>K1XH09</accession>
<comment type="caution">
    <text evidence="1">The sequence shown here is derived from an EMBL/GenBank/DDBJ whole genome shotgun (WGS) entry which is preliminary data.</text>
</comment>
<proteinExistence type="predicted"/>
<name>K1XH09_9BACT</name>
<gene>
    <name evidence="1" type="ORF">ACD_78C00352G0007</name>
</gene>